<evidence type="ECO:0000256" key="2">
    <source>
        <dbReference type="ARBA" id="ARBA00022741"/>
    </source>
</evidence>
<accession>A0A4R3JK22</accession>
<dbReference type="EMBL" id="SLZU01000004">
    <property type="protein sequence ID" value="TCS65250.1"/>
    <property type="molecule type" value="Genomic_DNA"/>
</dbReference>
<dbReference type="GO" id="GO:0005524">
    <property type="term" value="F:ATP binding"/>
    <property type="evidence" value="ECO:0007669"/>
    <property type="project" value="UniProtKB-KW"/>
</dbReference>
<evidence type="ECO:0000256" key="1">
    <source>
        <dbReference type="ARBA" id="ARBA00022448"/>
    </source>
</evidence>
<dbReference type="InterPro" id="IPR050093">
    <property type="entry name" value="ABC_SmlMolc_Importer"/>
</dbReference>
<organism evidence="6 7">
    <name type="scientific">Primorskyibacter sedentarius</name>
    <dbReference type="NCBI Taxonomy" id="745311"/>
    <lineage>
        <taxon>Bacteria</taxon>
        <taxon>Pseudomonadati</taxon>
        <taxon>Pseudomonadota</taxon>
        <taxon>Alphaproteobacteria</taxon>
        <taxon>Rhodobacterales</taxon>
        <taxon>Roseobacteraceae</taxon>
        <taxon>Primorskyibacter</taxon>
    </lineage>
</organism>
<feature type="region of interest" description="Disordered" evidence="4">
    <location>
        <begin position="202"/>
        <end position="221"/>
    </location>
</feature>
<reference evidence="6 7" key="1">
    <citation type="submission" date="2019-03" db="EMBL/GenBank/DDBJ databases">
        <title>Genomic Encyclopedia of Type Strains, Phase IV (KMG-IV): sequencing the most valuable type-strain genomes for metagenomic binning, comparative biology and taxonomic classification.</title>
        <authorList>
            <person name="Goeker M."/>
        </authorList>
    </citation>
    <scope>NUCLEOTIDE SEQUENCE [LARGE SCALE GENOMIC DNA]</scope>
    <source>
        <strain evidence="6 7">DSM 104836</strain>
    </source>
</reference>
<evidence type="ECO:0000313" key="6">
    <source>
        <dbReference type="EMBL" id="TCS65250.1"/>
    </source>
</evidence>
<dbReference type="SMART" id="SM00382">
    <property type="entry name" value="AAA"/>
    <property type="match status" value="1"/>
</dbReference>
<feature type="domain" description="ABC transporter" evidence="5">
    <location>
        <begin position="3"/>
        <end position="221"/>
    </location>
</feature>
<protein>
    <submittedName>
        <fullName evidence="6">Putative thiamine transport system ATP-binding protein</fullName>
    </submittedName>
</protein>
<keyword evidence="1" id="KW-0813">Transport</keyword>
<dbReference type="AlphaFoldDB" id="A0A4R3JK22"/>
<dbReference type="Proteomes" id="UP000295696">
    <property type="component" value="Unassembled WGS sequence"/>
</dbReference>
<dbReference type="InterPro" id="IPR003593">
    <property type="entry name" value="AAA+_ATPase"/>
</dbReference>
<evidence type="ECO:0000256" key="3">
    <source>
        <dbReference type="ARBA" id="ARBA00022840"/>
    </source>
</evidence>
<evidence type="ECO:0000313" key="7">
    <source>
        <dbReference type="Proteomes" id="UP000295696"/>
    </source>
</evidence>
<dbReference type="Gene3D" id="3.40.50.300">
    <property type="entry name" value="P-loop containing nucleotide triphosphate hydrolases"/>
    <property type="match status" value="1"/>
</dbReference>
<dbReference type="PANTHER" id="PTHR42781">
    <property type="entry name" value="SPERMIDINE/PUTRESCINE IMPORT ATP-BINDING PROTEIN POTA"/>
    <property type="match status" value="1"/>
</dbReference>
<dbReference type="PANTHER" id="PTHR42781:SF4">
    <property type="entry name" value="SPERMIDINE_PUTRESCINE IMPORT ATP-BINDING PROTEIN POTA"/>
    <property type="match status" value="1"/>
</dbReference>
<dbReference type="InterPro" id="IPR027417">
    <property type="entry name" value="P-loop_NTPase"/>
</dbReference>
<proteinExistence type="predicted"/>
<gene>
    <name evidence="6" type="ORF">EDD52_10436</name>
</gene>
<dbReference type="InterPro" id="IPR003439">
    <property type="entry name" value="ABC_transporter-like_ATP-bd"/>
</dbReference>
<comment type="caution">
    <text evidence="6">The sequence shown here is derived from an EMBL/GenBank/DDBJ whole genome shotgun (WGS) entry which is preliminary data.</text>
</comment>
<dbReference type="OrthoDB" id="9802264at2"/>
<keyword evidence="3 6" id="KW-0067">ATP-binding</keyword>
<evidence type="ECO:0000259" key="5">
    <source>
        <dbReference type="PROSITE" id="PS50893"/>
    </source>
</evidence>
<keyword evidence="2" id="KW-0547">Nucleotide-binding</keyword>
<dbReference type="PROSITE" id="PS50893">
    <property type="entry name" value="ABC_TRANSPORTER_2"/>
    <property type="match status" value="1"/>
</dbReference>
<dbReference type="GO" id="GO:0016887">
    <property type="term" value="F:ATP hydrolysis activity"/>
    <property type="evidence" value="ECO:0007669"/>
    <property type="project" value="InterPro"/>
</dbReference>
<dbReference type="Pfam" id="PF00005">
    <property type="entry name" value="ABC_tran"/>
    <property type="match status" value="1"/>
</dbReference>
<keyword evidence="7" id="KW-1185">Reference proteome</keyword>
<evidence type="ECO:0000256" key="4">
    <source>
        <dbReference type="SAM" id="MobiDB-lite"/>
    </source>
</evidence>
<dbReference type="SUPFAM" id="SSF52540">
    <property type="entry name" value="P-loop containing nucleoside triphosphate hydrolases"/>
    <property type="match status" value="1"/>
</dbReference>
<name>A0A4R3JK22_9RHOB</name>
<dbReference type="RefSeq" id="WP_132243796.1">
    <property type="nucleotide sequence ID" value="NZ_SLZU01000004.1"/>
</dbReference>
<sequence length="221" mass="23110">MSLCLTGLTVCLKDTPPLFPPLTLCIEPGEVAAVMGPSGVGKSTLLNAIAGLLSPGFALMGGITLDGTDLAPLPAEARRIGLMFQDAVLFPHLSVGDNLAFGLSRSIRGRKARRAAVDEALVSAGLAGMYDRDPASLSGGQRSRAALMRTLLADPAALLLDEPFSKLDTGLRDEIRGFTFSHIRERGIPALLVTHDPEDAAATGGPIITLPSPDRPVPKRP</sequence>